<feature type="region of interest" description="Disordered" evidence="1">
    <location>
        <begin position="125"/>
        <end position="154"/>
    </location>
</feature>
<dbReference type="VEuPathDB" id="PlasmoDB:AK88_05596"/>
<keyword evidence="4" id="KW-1185">Reference proteome</keyword>
<proteinExistence type="predicted"/>
<sequence>MKVYYFMDGIGNARTGHSAATQPEDQIHPFMRCMVGHVILAKQFARQCDFNTLVPYAREATDGMRTLAKVDTSNTACNGLDFDTLQIGHKLVGKTIQAWIEEKRSDWKAIMEDYMDHTCDAHTRIEAGGHSGQDTHEETEPQGAQGNISPNDLKKLAASTDELSKDEATEVLIQIKDEKDANNILRKLQEGLQ</sequence>
<accession>A0A0D9QCJ6</accession>
<name>A0A0D9QCJ6_PLAFR</name>
<dbReference type="InterPro" id="IPR024290">
    <property type="entry name" value="SICA_extracell_a"/>
</dbReference>
<dbReference type="Pfam" id="PF12887">
    <property type="entry name" value="SICA_alpha"/>
    <property type="match status" value="1"/>
</dbReference>
<evidence type="ECO:0000256" key="1">
    <source>
        <dbReference type="SAM" id="MobiDB-lite"/>
    </source>
</evidence>
<organism evidence="3 4">
    <name type="scientific">Plasmodium fragile</name>
    <dbReference type="NCBI Taxonomy" id="5857"/>
    <lineage>
        <taxon>Eukaryota</taxon>
        <taxon>Sar</taxon>
        <taxon>Alveolata</taxon>
        <taxon>Apicomplexa</taxon>
        <taxon>Aconoidasida</taxon>
        <taxon>Haemosporida</taxon>
        <taxon>Plasmodiidae</taxon>
        <taxon>Plasmodium</taxon>
        <taxon>Plasmodium (Plasmodium)</taxon>
    </lineage>
</organism>
<dbReference type="AlphaFoldDB" id="A0A0D9QCJ6"/>
<dbReference type="RefSeq" id="XP_012338621.1">
    <property type="nucleotide sequence ID" value="XM_012483198.1"/>
</dbReference>
<dbReference type="Proteomes" id="UP000054561">
    <property type="component" value="Unassembled WGS sequence"/>
</dbReference>
<evidence type="ECO:0000313" key="4">
    <source>
        <dbReference type="Proteomes" id="UP000054561"/>
    </source>
</evidence>
<feature type="domain" description="Schizont-infected cell agglutination extracellular alpha" evidence="2">
    <location>
        <begin position="2"/>
        <end position="99"/>
    </location>
</feature>
<protein>
    <recommendedName>
        <fullName evidence="2">Schizont-infected cell agglutination extracellular alpha domain-containing protein</fullName>
    </recommendedName>
</protein>
<evidence type="ECO:0000259" key="2">
    <source>
        <dbReference type="Pfam" id="PF12887"/>
    </source>
</evidence>
<evidence type="ECO:0000313" key="3">
    <source>
        <dbReference type="EMBL" id="KJP84770.1"/>
    </source>
</evidence>
<reference evidence="3 4" key="1">
    <citation type="submission" date="2014-03" db="EMBL/GenBank/DDBJ databases">
        <title>The Genome Sequence of Plasmodium fragile nilgiri.</title>
        <authorList>
            <consortium name="The Broad Institute Genomics Platform"/>
            <consortium name="The Broad Institute Genome Sequencing Center for Infectious Disease"/>
            <person name="Neafsey D."/>
            <person name="Duraisingh M."/>
            <person name="Young S.K."/>
            <person name="Zeng Q."/>
            <person name="Gargeya S."/>
            <person name="Abouelleil A."/>
            <person name="Alvarado L."/>
            <person name="Chapman S.B."/>
            <person name="Gainer-Dewar J."/>
            <person name="Goldberg J."/>
            <person name="Griggs A."/>
            <person name="Gujja S."/>
            <person name="Hansen M."/>
            <person name="Howarth C."/>
            <person name="Imamovic A."/>
            <person name="Larimer J."/>
            <person name="Pearson M."/>
            <person name="Poon T.W."/>
            <person name="Priest M."/>
            <person name="Roberts A."/>
            <person name="Saif S."/>
            <person name="Shea T."/>
            <person name="Sykes S."/>
            <person name="Wortman J."/>
            <person name="Nusbaum C."/>
            <person name="Birren B."/>
        </authorList>
    </citation>
    <scope>NUCLEOTIDE SEQUENCE [LARGE SCALE GENOMIC DNA]</scope>
    <source>
        <strain evidence="4">nilgiri</strain>
    </source>
</reference>
<feature type="non-terminal residue" evidence="3">
    <location>
        <position position="193"/>
    </location>
</feature>
<dbReference type="GeneID" id="24270910"/>
<gene>
    <name evidence="3" type="ORF">AK88_05596</name>
</gene>
<feature type="compositionally biased region" description="Basic and acidic residues" evidence="1">
    <location>
        <begin position="125"/>
        <end position="139"/>
    </location>
</feature>
<dbReference type="EMBL" id="KQ001800">
    <property type="protein sequence ID" value="KJP84770.1"/>
    <property type="molecule type" value="Genomic_DNA"/>
</dbReference>